<evidence type="ECO:0000313" key="6">
    <source>
        <dbReference type="Proteomes" id="UP001206128"/>
    </source>
</evidence>
<dbReference type="InterPro" id="IPR002035">
    <property type="entry name" value="VWF_A"/>
</dbReference>
<keyword evidence="2" id="KW-1133">Transmembrane helix</keyword>
<dbReference type="SUPFAM" id="SSF53300">
    <property type="entry name" value="vWA-like"/>
    <property type="match status" value="1"/>
</dbReference>
<protein>
    <submittedName>
        <fullName evidence="5">von Willebrand factor type A domain-containing protein</fullName>
    </submittedName>
</protein>
<sequence>MPYGISRYSRIAALFLATLITATPEAVALAEPNPPWPGHCPLRITLVIDQSDSMNVRFPQVREATKNVVDALRDKSSTVTVVGFGTAAATIRSSVDVSDEDSRHRLKDDIDGLGTASGATNWDAALATAEGRHQDVVVLVTDGMPTVYGDPARDGPDDPVVVAAATADRLKRAGTRVAAVGIELAPDAEANLRAITGPEPDQDYFVGEQSSLLRTLYEVVASACGVPFEALPKPEPSVFPWSAALTGTAAVAALVTMIAWVLHRRRRPPAAVASEPVRRGNTPTAIDHQDLTRKLRDENAAAPRRSMSLDFLDRQPPNTKDNP</sequence>
<keyword evidence="2" id="KW-0812">Transmembrane</keyword>
<evidence type="ECO:0000256" key="1">
    <source>
        <dbReference type="SAM" id="MobiDB-lite"/>
    </source>
</evidence>
<feature type="signal peptide" evidence="3">
    <location>
        <begin position="1"/>
        <end position="28"/>
    </location>
</feature>
<dbReference type="Proteomes" id="UP001206128">
    <property type="component" value="Unassembled WGS sequence"/>
</dbReference>
<feature type="compositionally biased region" description="Basic and acidic residues" evidence="1">
    <location>
        <begin position="287"/>
        <end position="299"/>
    </location>
</feature>
<dbReference type="AlphaFoldDB" id="A0AAE3KI67"/>
<evidence type="ECO:0000313" key="5">
    <source>
        <dbReference type="EMBL" id="MCP2167104.1"/>
    </source>
</evidence>
<dbReference type="PROSITE" id="PS50234">
    <property type="entry name" value="VWFA"/>
    <property type="match status" value="1"/>
</dbReference>
<feature type="domain" description="VWFA" evidence="4">
    <location>
        <begin position="43"/>
        <end position="220"/>
    </location>
</feature>
<feature type="region of interest" description="Disordered" evidence="1">
    <location>
        <begin position="270"/>
        <end position="323"/>
    </location>
</feature>
<name>A0AAE3KI67_9PSEU</name>
<proteinExistence type="predicted"/>
<evidence type="ECO:0000259" key="4">
    <source>
        <dbReference type="PROSITE" id="PS50234"/>
    </source>
</evidence>
<evidence type="ECO:0000256" key="2">
    <source>
        <dbReference type="SAM" id="Phobius"/>
    </source>
</evidence>
<evidence type="ECO:0000256" key="3">
    <source>
        <dbReference type="SAM" id="SignalP"/>
    </source>
</evidence>
<dbReference type="EMBL" id="JAMTCK010000009">
    <property type="protein sequence ID" value="MCP2167104.1"/>
    <property type="molecule type" value="Genomic_DNA"/>
</dbReference>
<gene>
    <name evidence="5" type="ORF">LX83_003977</name>
</gene>
<keyword evidence="3" id="KW-0732">Signal</keyword>
<feature type="chain" id="PRO_5042178724" evidence="3">
    <location>
        <begin position="29"/>
        <end position="323"/>
    </location>
</feature>
<dbReference type="PANTHER" id="PTHR24020:SF84">
    <property type="entry name" value="VWFA DOMAIN-CONTAINING PROTEIN"/>
    <property type="match status" value="1"/>
</dbReference>
<organism evidence="5 6">
    <name type="scientific">Goodfellowiella coeruleoviolacea</name>
    <dbReference type="NCBI Taxonomy" id="334858"/>
    <lineage>
        <taxon>Bacteria</taxon>
        <taxon>Bacillati</taxon>
        <taxon>Actinomycetota</taxon>
        <taxon>Actinomycetes</taxon>
        <taxon>Pseudonocardiales</taxon>
        <taxon>Pseudonocardiaceae</taxon>
        <taxon>Goodfellowiella</taxon>
    </lineage>
</organism>
<accession>A0AAE3KI67</accession>
<keyword evidence="2" id="KW-0472">Membrane</keyword>
<dbReference type="Pfam" id="PF00092">
    <property type="entry name" value="VWA"/>
    <property type="match status" value="1"/>
</dbReference>
<keyword evidence="6" id="KW-1185">Reference proteome</keyword>
<dbReference type="Gene3D" id="3.40.50.410">
    <property type="entry name" value="von Willebrand factor, type A domain"/>
    <property type="match status" value="1"/>
</dbReference>
<dbReference type="InterPro" id="IPR050525">
    <property type="entry name" value="ECM_Assembly_Org"/>
</dbReference>
<dbReference type="InterPro" id="IPR036465">
    <property type="entry name" value="vWFA_dom_sf"/>
</dbReference>
<dbReference type="CDD" id="cd00198">
    <property type="entry name" value="vWFA"/>
    <property type="match status" value="1"/>
</dbReference>
<comment type="caution">
    <text evidence="5">The sequence shown here is derived from an EMBL/GenBank/DDBJ whole genome shotgun (WGS) entry which is preliminary data.</text>
</comment>
<dbReference type="PANTHER" id="PTHR24020">
    <property type="entry name" value="COLLAGEN ALPHA"/>
    <property type="match status" value="1"/>
</dbReference>
<feature type="transmembrane region" description="Helical" evidence="2">
    <location>
        <begin position="238"/>
        <end position="262"/>
    </location>
</feature>
<dbReference type="SMART" id="SM00327">
    <property type="entry name" value="VWA"/>
    <property type="match status" value="1"/>
</dbReference>
<reference evidence="5" key="1">
    <citation type="submission" date="2022-06" db="EMBL/GenBank/DDBJ databases">
        <title>Genomic Encyclopedia of Archaeal and Bacterial Type Strains, Phase II (KMG-II): from individual species to whole genera.</title>
        <authorList>
            <person name="Goeker M."/>
        </authorList>
    </citation>
    <scope>NUCLEOTIDE SEQUENCE</scope>
    <source>
        <strain evidence="5">DSM 43935</strain>
    </source>
</reference>